<reference evidence="2" key="1">
    <citation type="submission" date="2016-10" db="EMBL/GenBank/DDBJ databases">
        <authorList>
            <person name="Varghese N."/>
            <person name="Submissions S."/>
        </authorList>
    </citation>
    <scope>NUCLEOTIDE SEQUENCE [LARGE SCALE GENOMIC DNA]</scope>
    <source>
        <strain evidence="2">BL47</strain>
    </source>
</reference>
<keyword evidence="2" id="KW-1185">Reference proteome</keyword>
<dbReference type="STRING" id="582672.SAMN05216360_1294"/>
<name>A0A1H0KT87_9HYPH</name>
<dbReference type="EMBL" id="FNHS01000029">
    <property type="protein sequence ID" value="SDO59065.1"/>
    <property type="molecule type" value="Genomic_DNA"/>
</dbReference>
<evidence type="ECO:0000313" key="2">
    <source>
        <dbReference type="Proteomes" id="UP000198704"/>
    </source>
</evidence>
<dbReference type="OrthoDB" id="9838765at2"/>
<proteinExistence type="predicted"/>
<dbReference type="RefSeq" id="WP_091722591.1">
    <property type="nucleotide sequence ID" value="NZ_FNHS01000029.1"/>
</dbReference>
<evidence type="ECO:0000313" key="1">
    <source>
        <dbReference type="EMBL" id="SDO59065.1"/>
    </source>
</evidence>
<dbReference type="Proteomes" id="UP000198704">
    <property type="component" value="Unassembled WGS sequence"/>
</dbReference>
<sequence length="157" mass="16998">MIARTLAPDDRLWALDHSTRRYRVRETQAGDSPHVRDPDHFITIVPVNGAAVTVMAPRCGLFPQPWEDSDRYASARLNAISMAGAARAGVKRPDPDAVRLGHDFGSWCVELLRGDRLARRISCGSRAAACAEVARHAAAGLRRLPDAPSALSHGGRA</sequence>
<accession>A0A1H0KT87</accession>
<protein>
    <submittedName>
        <fullName evidence="1">Uncharacterized protein</fullName>
    </submittedName>
</protein>
<organism evidence="1 2">
    <name type="scientific">Methylobacterium phyllostachyos</name>
    <dbReference type="NCBI Taxonomy" id="582672"/>
    <lineage>
        <taxon>Bacteria</taxon>
        <taxon>Pseudomonadati</taxon>
        <taxon>Pseudomonadota</taxon>
        <taxon>Alphaproteobacteria</taxon>
        <taxon>Hyphomicrobiales</taxon>
        <taxon>Methylobacteriaceae</taxon>
        <taxon>Methylobacterium</taxon>
    </lineage>
</organism>
<gene>
    <name evidence="1" type="ORF">SAMN05216360_1294</name>
</gene>
<dbReference type="AlphaFoldDB" id="A0A1H0KT87"/>